<dbReference type="AlphaFoldDB" id="A0A415G998"/>
<dbReference type="Proteomes" id="UP000283497">
    <property type="component" value="Unassembled WGS sequence"/>
</dbReference>
<proteinExistence type="predicted"/>
<evidence type="ECO:0000313" key="2">
    <source>
        <dbReference type="Proteomes" id="UP000283497"/>
    </source>
</evidence>
<protein>
    <submittedName>
        <fullName evidence="1">Uncharacterized protein</fullName>
    </submittedName>
</protein>
<name>A0A415G998_9FIRM</name>
<dbReference type="EMBL" id="QRNJ01000010">
    <property type="protein sequence ID" value="RHK40647.1"/>
    <property type="molecule type" value="Genomic_DNA"/>
</dbReference>
<evidence type="ECO:0000313" key="1">
    <source>
        <dbReference type="EMBL" id="RHK40647.1"/>
    </source>
</evidence>
<dbReference type="RefSeq" id="WP_118314162.1">
    <property type="nucleotide sequence ID" value="NZ_QRNJ01000010.1"/>
</dbReference>
<gene>
    <name evidence="1" type="ORF">DW068_04060</name>
</gene>
<sequence length="156" mass="18752">MKNITVREWIDKFNHGKFDNEDFKTQCAAGWYDWFCSTKSLAKKLKKMGNIIKDIKNDYILDNFRVWFKNNCPCSYPLYDDFRFEPIKENKEDADDDVRDQLYFGVQCGHPYGSDYMYEIFTGRNGYDIEFKCKNKKEVLQVIDQLAKDFEKEKHQ</sequence>
<organism evidence="1 2">
    <name type="scientific">Anaerobutyricum hallii</name>
    <dbReference type="NCBI Taxonomy" id="39488"/>
    <lineage>
        <taxon>Bacteria</taxon>
        <taxon>Bacillati</taxon>
        <taxon>Bacillota</taxon>
        <taxon>Clostridia</taxon>
        <taxon>Lachnospirales</taxon>
        <taxon>Lachnospiraceae</taxon>
        <taxon>Anaerobutyricum</taxon>
    </lineage>
</organism>
<accession>A0A415G998</accession>
<comment type="caution">
    <text evidence="1">The sequence shown here is derived from an EMBL/GenBank/DDBJ whole genome shotgun (WGS) entry which is preliminary data.</text>
</comment>
<reference evidence="1 2" key="1">
    <citation type="submission" date="2018-08" db="EMBL/GenBank/DDBJ databases">
        <title>A genome reference for cultivated species of the human gut microbiota.</title>
        <authorList>
            <person name="Zou Y."/>
            <person name="Xue W."/>
            <person name="Luo G."/>
        </authorList>
    </citation>
    <scope>NUCLEOTIDE SEQUENCE [LARGE SCALE GENOMIC DNA]</scope>
    <source>
        <strain evidence="1 2">AF45-14BH</strain>
    </source>
</reference>